<dbReference type="Gene3D" id="2.40.50.140">
    <property type="entry name" value="Nucleic acid-binding proteins"/>
    <property type="match status" value="2"/>
</dbReference>
<comment type="caution">
    <text evidence="3">The sequence shown here is derived from an EMBL/GenBank/DDBJ whole genome shotgun (WGS) entry which is preliminary data.</text>
</comment>
<dbReference type="Proteomes" id="UP001408789">
    <property type="component" value="Unassembled WGS sequence"/>
</dbReference>
<feature type="compositionally biased region" description="Basic and acidic residues" evidence="1">
    <location>
        <begin position="506"/>
        <end position="534"/>
    </location>
</feature>
<dbReference type="SUPFAM" id="SSF50249">
    <property type="entry name" value="Nucleic acid-binding proteins"/>
    <property type="match status" value="2"/>
</dbReference>
<sequence length="534" mass="59198">MLMRNINQTCGLCNGTRLLVTQLLNRVIEAEIITGTSIGSRDVFGHGQLYVALSRSTSPNSLKILIAPQEGRAPNTTTNIVFSEFLAEISLAEVAAREEMQVAASLSDITPMGDAVPVQIRVLNKWRPYHMKPTLSYLFVDAQALFNDAEEIHLDSKLTLMNCYRIEAYKCTRAPSVFRVTTHPAAMEIDRAIPITPITDDDAIPRFYFDFKTHDQLYNKVNKNELLTGKVERVTEVDTETRGKLTKILLHDPSHPEIEVTLWEEIGSRVDLQALTATDHVVIVAITALKVTRHPGTGSLQLQSTAGTSVKIDPDVQLAKAMASAFAMVVLPQEHADVQPARLHFMEKPSERKRRTLGTIRNEDPMLIPHAVYTCEAKLVGIDEDQAWYCVTDIIADNTGTATVTMFGSAVASMLGVSCYDMIHEHGNNDKRKMPTLMNSMKEVTKIFQLEKGKLDHSGLRFAVNKVFTATSRAAIMHTTPPEKGTSMPSTCNNKEASSSTSLIETKARRALFDGQDPDKENNKKQKVTESKST</sequence>
<accession>A0AAP0C6H9</accession>
<evidence type="ECO:0000313" key="3">
    <source>
        <dbReference type="EMBL" id="KAK9048215.1"/>
    </source>
</evidence>
<dbReference type="Pfam" id="PF21530">
    <property type="entry name" value="Pif1_2B_dom"/>
    <property type="match status" value="1"/>
</dbReference>
<feature type="domain" description="DNA helicase Pif1-like 2B" evidence="2">
    <location>
        <begin position="1"/>
        <end position="23"/>
    </location>
</feature>
<evidence type="ECO:0000313" key="4">
    <source>
        <dbReference type="Proteomes" id="UP001408789"/>
    </source>
</evidence>
<evidence type="ECO:0000259" key="2">
    <source>
        <dbReference type="Pfam" id="PF21530"/>
    </source>
</evidence>
<dbReference type="AlphaFoldDB" id="A0AAP0C6H9"/>
<name>A0AAP0C6H9_9ASTR</name>
<proteinExistence type="predicted"/>
<protein>
    <recommendedName>
        <fullName evidence="2">DNA helicase Pif1-like 2B domain-containing protein</fullName>
    </recommendedName>
</protein>
<dbReference type="EMBL" id="JBCNJP010014126">
    <property type="protein sequence ID" value="KAK9048215.1"/>
    <property type="molecule type" value="Genomic_DNA"/>
</dbReference>
<keyword evidence="4" id="KW-1185">Reference proteome</keyword>
<organism evidence="3 4">
    <name type="scientific">Deinandra increscens subsp. villosa</name>
    <dbReference type="NCBI Taxonomy" id="3103831"/>
    <lineage>
        <taxon>Eukaryota</taxon>
        <taxon>Viridiplantae</taxon>
        <taxon>Streptophyta</taxon>
        <taxon>Embryophyta</taxon>
        <taxon>Tracheophyta</taxon>
        <taxon>Spermatophyta</taxon>
        <taxon>Magnoliopsida</taxon>
        <taxon>eudicotyledons</taxon>
        <taxon>Gunneridae</taxon>
        <taxon>Pentapetalae</taxon>
        <taxon>asterids</taxon>
        <taxon>campanulids</taxon>
        <taxon>Asterales</taxon>
        <taxon>Asteraceae</taxon>
        <taxon>Asteroideae</taxon>
        <taxon>Heliantheae alliance</taxon>
        <taxon>Madieae</taxon>
        <taxon>Madiinae</taxon>
        <taxon>Deinandra</taxon>
    </lineage>
</organism>
<feature type="region of interest" description="Disordered" evidence="1">
    <location>
        <begin position="478"/>
        <end position="534"/>
    </location>
</feature>
<dbReference type="PANTHER" id="PTHR47165">
    <property type="entry name" value="OS03G0429900 PROTEIN"/>
    <property type="match status" value="1"/>
</dbReference>
<dbReference type="PANTHER" id="PTHR47165:SF4">
    <property type="entry name" value="OS03G0429900 PROTEIN"/>
    <property type="match status" value="1"/>
</dbReference>
<reference evidence="3 4" key="1">
    <citation type="submission" date="2024-04" db="EMBL/GenBank/DDBJ databases">
        <title>The reference genome of an endangered Asteraceae, Deinandra increscens subsp. villosa, native to the Central Coast of California.</title>
        <authorList>
            <person name="Guilliams M."/>
            <person name="Hasenstab-Lehman K."/>
            <person name="Meyer R."/>
            <person name="Mcevoy S."/>
        </authorList>
    </citation>
    <scope>NUCLEOTIDE SEQUENCE [LARGE SCALE GENOMIC DNA]</scope>
    <source>
        <tissue evidence="3">Leaf</tissue>
    </source>
</reference>
<dbReference type="InterPro" id="IPR049163">
    <property type="entry name" value="Pif1-like_2B_dom"/>
</dbReference>
<dbReference type="InterPro" id="IPR012340">
    <property type="entry name" value="NA-bd_OB-fold"/>
</dbReference>
<gene>
    <name evidence="3" type="ORF">SSX86_032822</name>
</gene>
<feature type="compositionally biased region" description="Polar residues" evidence="1">
    <location>
        <begin position="487"/>
        <end position="504"/>
    </location>
</feature>
<evidence type="ECO:0000256" key="1">
    <source>
        <dbReference type="SAM" id="MobiDB-lite"/>
    </source>
</evidence>